<sequence>MAEVEARLRCVPLLRVIPSIVTKALDEGTVVAHERYHVLEVLLGGAVQNNMKL</sequence>
<evidence type="ECO:0000313" key="1">
    <source>
        <dbReference type="EMBL" id="PSS37300.1"/>
    </source>
</evidence>
<dbReference type="Proteomes" id="UP000186601">
    <property type="component" value="Unassembled WGS sequence"/>
</dbReference>
<name>A0A2R6S4S9_9APHY</name>
<dbReference type="EMBL" id="MLYV02000067">
    <property type="protein sequence ID" value="PSS37300.1"/>
    <property type="molecule type" value="Genomic_DNA"/>
</dbReference>
<comment type="caution">
    <text evidence="1">The sequence shown here is derived from an EMBL/GenBank/DDBJ whole genome shotgun (WGS) entry which is preliminary data.</text>
</comment>
<organism evidence="1 2">
    <name type="scientific">Hermanssonia centrifuga</name>
    <dbReference type="NCBI Taxonomy" id="98765"/>
    <lineage>
        <taxon>Eukaryota</taxon>
        <taxon>Fungi</taxon>
        <taxon>Dikarya</taxon>
        <taxon>Basidiomycota</taxon>
        <taxon>Agaricomycotina</taxon>
        <taxon>Agaricomycetes</taxon>
        <taxon>Polyporales</taxon>
        <taxon>Meruliaceae</taxon>
        <taxon>Hermanssonia</taxon>
    </lineage>
</organism>
<evidence type="ECO:0000313" key="2">
    <source>
        <dbReference type="Proteomes" id="UP000186601"/>
    </source>
</evidence>
<protein>
    <submittedName>
        <fullName evidence="1">Uncharacterized protein</fullName>
    </submittedName>
</protein>
<reference evidence="1 2" key="1">
    <citation type="submission" date="2018-02" db="EMBL/GenBank/DDBJ databases">
        <title>Genome sequence of the basidiomycete white-rot fungus Phlebia centrifuga.</title>
        <authorList>
            <person name="Granchi Z."/>
            <person name="Peng M."/>
            <person name="de Vries R.P."/>
            <person name="Hilden K."/>
            <person name="Makela M.R."/>
            <person name="Grigoriev I."/>
            <person name="Riley R."/>
        </authorList>
    </citation>
    <scope>NUCLEOTIDE SEQUENCE [LARGE SCALE GENOMIC DNA]</scope>
    <source>
        <strain evidence="1 2">FBCC195</strain>
    </source>
</reference>
<keyword evidence="2" id="KW-1185">Reference proteome</keyword>
<accession>A0A2R6S4S9</accession>
<gene>
    <name evidence="1" type="ORF">PHLCEN_2v869</name>
</gene>
<dbReference type="AlphaFoldDB" id="A0A2R6S4S9"/>
<proteinExistence type="predicted"/>